<dbReference type="EMBL" id="AFWT01000034">
    <property type="protein sequence ID" value="EGV28565.1"/>
    <property type="molecule type" value="Genomic_DNA"/>
</dbReference>
<keyword evidence="16" id="KW-1185">Reference proteome</keyword>
<name>G2E5S0_9GAMM</name>
<comment type="cofactor">
    <cofactor evidence="13">
        <name>iron-sulfur cluster</name>
        <dbReference type="ChEBI" id="CHEBI:30408"/>
    </cofactor>
</comment>
<comment type="similarity">
    <text evidence="2 13">Belongs to the CRISPR-associated exonuclease Cas4 family.</text>
</comment>
<evidence type="ECO:0000256" key="9">
    <source>
        <dbReference type="ARBA" id="ARBA00023004"/>
    </source>
</evidence>
<comment type="cofactor">
    <cofactor evidence="13">
        <name>Mg(2+)</name>
        <dbReference type="ChEBI" id="CHEBI:18420"/>
    </cofactor>
    <cofactor evidence="13">
        <name>Mn(2+)</name>
        <dbReference type="ChEBI" id="CHEBI:29035"/>
    </cofactor>
    <text evidence="13">Mg(2+) or Mn(2+) required for ssDNA cleavage activity.</text>
</comment>
<dbReference type="InterPro" id="IPR011604">
    <property type="entry name" value="PDDEXK-like_dom_sf"/>
</dbReference>
<dbReference type="STRING" id="765913.ThidrDRAFT_3633"/>
<evidence type="ECO:0000256" key="12">
    <source>
        <dbReference type="ARBA" id="ARBA00023211"/>
    </source>
</evidence>
<keyword evidence="9 13" id="KW-0408">Iron</keyword>
<dbReference type="GO" id="GO:0004527">
    <property type="term" value="F:exonuclease activity"/>
    <property type="evidence" value="ECO:0007669"/>
    <property type="project" value="UniProtKB-KW"/>
</dbReference>
<dbReference type="PANTHER" id="PTHR36531">
    <property type="entry name" value="CRISPR-ASSOCIATED EXONUCLEASE CAS4"/>
    <property type="match status" value="1"/>
</dbReference>
<evidence type="ECO:0000256" key="13">
    <source>
        <dbReference type="RuleBase" id="RU365022"/>
    </source>
</evidence>
<dbReference type="GO" id="GO:0046872">
    <property type="term" value="F:metal ion binding"/>
    <property type="evidence" value="ECO:0007669"/>
    <property type="project" value="UniProtKB-KW"/>
</dbReference>
<gene>
    <name evidence="15" type="ORF">ThidrDRAFT_3633</name>
</gene>
<dbReference type="PANTHER" id="PTHR36531:SF6">
    <property type="entry name" value="DNA REPLICATION ATP-DEPENDENT HELICASE_NUCLEASE DNA2"/>
    <property type="match status" value="1"/>
</dbReference>
<evidence type="ECO:0000256" key="1">
    <source>
        <dbReference type="ARBA" id="ARBA00001966"/>
    </source>
</evidence>
<keyword evidence="10 13" id="KW-0411">Iron-sulfur</keyword>
<dbReference type="RefSeq" id="WP_007042346.1">
    <property type="nucleotide sequence ID" value="NZ_AFWT01000034.1"/>
</dbReference>
<sequence>MADSDDNLLPLSALQHLLYCERQCALIHLEQVWEENRLTAEGAILHERAHDGPDEHRAGVHITRGLAVHSLALQLSGQCDVVEFHLREGTSLPRGAKALPRDVIASVIPIEYKRGRPKSHHADEVQLCAQALCLEEMLDCHIDFGHLYYGQKRRRTEIEFDEKIRTLTHQTATRLHALIASGRTPPPSYDKAKCDDCSLIEICMPRMDRRRMGAARWLSDALTQSLKE</sequence>
<accession>G2E5S0</accession>
<evidence type="ECO:0000256" key="11">
    <source>
        <dbReference type="ARBA" id="ARBA00023118"/>
    </source>
</evidence>
<dbReference type="Proteomes" id="UP000004200">
    <property type="component" value="Unassembled WGS sequence"/>
</dbReference>
<comment type="function">
    <text evidence="13">CRISPR (clustered regularly interspaced short palindromic repeat) is an adaptive immune system that provides protection against mobile genetic elements (viruses, transposable elements and conjugative plasmids). CRISPR clusters contain sequences complementary to antecedent mobile elements and target invading nucleic acids. CRISPR clusters are transcribed and processed into CRISPR RNA (crRNA).</text>
</comment>
<evidence type="ECO:0000259" key="14">
    <source>
        <dbReference type="Pfam" id="PF01930"/>
    </source>
</evidence>
<proteinExistence type="inferred from homology"/>
<dbReference type="PATRIC" id="fig|765913.3.peg.3700"/>
<evidence type="ECO:0000313" key="15">
    <source>
        <dbReference type="EMBL" id="EGV28565.1"/>
    </source>
</evidence>
<dbReference type="Pfam" id="PF01930">
    <property type="entry name" value="Cas_Cas4"/>
    <property type="match status" value="1"/>
</dbReference>
<keyword evidence="11 13" id="KW-0051">Antiviral defense</keyword>
<dbReference type="eggNOG" id="COG1468">
    <property type="taxonomic scope" value="Bacteria"/>
</dbReference>
<dbReference type="InterPro" id="IPR022765">
    <property type="entry name" value="Dna2/Cas4_DUF83"/>
</dbReference>
<dbReference type="Gene3D" id="3.90.320.10">
    <property type="match status" value="1"/>
</dbReference>
<comment type="caution">
    <text evidence="15">The sequence shown here is derived from an EMBL/GenBank/DDBJ whole genome shotgun (WGS) entry which is preliminary data.</text>
</comment>
<dbReference type="InterPro" id="IPR051827">
    <property type="entry name" value="Cas4_exonuclease"/>
</dbReference>
<dbReference type="OrthoDB" id="9781776at2"/>
<keyword evidence="8 13" id="KW-0269">Exonuclease</keyword>
<keyword evidence="5 13" id="KW-0540">Nuclease</keyword>
<evidence type="ECO:0000256" key="3">
    <source>
        <dbReference type="ARBA" id="ARBA00012768"/>
    </source>
</evidence>
<evidence type="ECO:0000256" key="2">
    <source>
        <dbReference type="ARBA" id="ARBA00009189"/>
    </source>
</evidence>
<protein>
    <recommendedName>
        <fullName evidence="4 13">CRISPR-associated exonuclease Cas4</fullName>
        <ecNumber evidence="3 13">3.1.12.1</ecNumber>
    </recommendedName>
</protein>
<dbReference type="GO" id="GO:0051536">
    <property type="term" value="F:iron-sulfur cluster binding"/>
    <property type="evidence" value="ECO:0007669"/>
    <property type="project" value="UniProtKB-KW"/>
</dbReference>
<feature type="domain" description="DUF83" evidence="14">
    <location>
        <begin position="12"/>
        <end position="204"/>
    </location>
</feature>
<keyword evidence="7 13" id="KW-0378">Hydrolase</keyword>
<evidence type="ECO:0000256" key="7">
    <source>
        <dbReference type="ARBA" id="ARBA00022801"/>
    </source>
</evidence>
<evidence type="ECO:0000256" key="4">
    <source>
        <dbReference type="ARBA" id="ARBA00020049"/>
    </source>
</evidence>
<evidence type="ECO:0000256" key="5">
    <source>
        <dbReference type="ARBA" id="ARBA00022722"/>
    </source>
</evidence>
<evidence type="ECO:0000256" key="6">
    <source>
        <dbReference type="ARBA" id="ARBA00022723"/>
    </source>
</evidence>
<dbReference type="InterPro" id="IPR013343">
    <property type="entry name" value="CRISPR-assoc_prot_Cas4"/>
</dbReference>
<dbReference type="NCBIfam" id="TIGR00372">
    <property type="entry name" value="cas4"/>
    <property type="match status" value="1"/>
</dbReference>
<dbReference type="AlphaFoldDB" id="G2E5S0"/>
<keyword evidence="6 13" id="KW-0479">Metal-binding</keyword>
<keyword evidence="12 13" id="KW-0464">Manganese</keyword>
<dbReference type="GO" id="GO:0051607">
    <property type="term" value="P:defense response to virus"/>
    <property type="evidence" value="ECO:0007669"/>
    <property type="project" value="UniProtKB-KW"/>
</dbReference>
<evidence type="ECO:0000256" key="10">
    <source>
        <dbReference type="ARBA" id="ARBA00023014"/>
    </source>
</evidence>
<dbReference type="EC" id="3.1.12.1" evidence="3 13"/>
<evidence type="ECO:0000313" key="16">
    <source>
        <dbReference type="Proteomes" id="UP000004200"/>
    </source>
</evidence>
<comment type="cofactor">
    <cofactor evidence="1">
        <name>[4Fe-4S] cluster</name>
        <dbReference type="ChEBI" id="CHEBI:49883"/>
    </cofactor>
</comment>
<evidence type="ECO:0000256" key="8">
    <source>
        <dbReference type="ARBA" id="ARBA00022839"/>
    </source>
</evidence>
<organism evidence="15 16">
    <name type="scientific">Thiorhodococcus drewsii AZ1</name>
    <dbReference type="NCBI Taxonomy" id="765913"/>
    <lineage>
        <taxon>Bacteria</taxon>
        <taxon>Pseudomonadati</taxon>
        <taxon>Pseudomonadota</taxon>
        <taxon>Gammaproteobacteria</taxon>
        <taxon>Chromatiales</taxon>
        <taxon>Chromatiaceae</taxon>
        <taxon>Thiorhodococcus</taxon>
    </lineage>
</organism>
<reference evidence="15 16" key="1">
    <citation type="submission" date="2011-06" db="EMBL/GenBank/DDBJ databases">
        <title>The draft genome of Thiorhodococcus drewsii AZ1.</title>
        <authorList>
            <consortium name="US DOE Joint Genome Institute (JGI-PGF)"/>
            <person name="Lucas S."/>
            <person name="Han J."/>
            <person name="Lapidus A."/>
            <person name="Cheng J.-F."/>
            <person name="Goodwin L."/>
            <person name="Pitluck S."/>
            <person name="Peters L."/>
            <person name="Land M.L."/>
            <person name="Hauser L."/>
            <person name="Vogl K."/>
            <person name="Liu Z."/>
            <person name="Imhoff J."/>
            <person name="Thiel V."/>
            <person name="Frigaard N.-U."/>
            <person name="Bryant D.A."/>
            <person name="Woyke T.J."/>
        </authorList>
    </citation>
    <scope>NUCLEOTIDE SEQUENCE [LARGE SCALE GENOMIC DNA]</scope>
    <source>
        <strain evidence="15 16">AZ1</strain>
    </source>
</reference>